<keyword evidence="1" id="KW-0472">Membrane</keyword>
<reference evidence="2 3" key="1">
    <citation type="journal article" date="2018" name="Front. Plant Sci.">
        <title>Red Clover (Trifolium pratense) and Zigzag Clover (T. medium) - A Picture of Genomic Similarities and Differences.</title>
        <authorList>
            <person name="Dluhosova J."/>
            <person name="Istvanek J."/>
            <person name="Nedelnik J."/>
            <person name="Repkova J."/>
        </authorList>
    </citation>
    <scope>NUCLEOTIDE SEQUENCE [LARGE SCALE GENOMIC DNA]</scope>
    <source>
        <strain evidence="3">cv. 10/8</strain>
        <tissue evidence="2">Leaf</tissue>
    </source>
</reference>
<keyword evidence="3" id="KW-1185">Reference proteome</keyword>
<feature type="non-terminal residue" evidence="2">
    <location>
        <position position="1"/>
    </location>
</feature>
<dbReference type="AlphaFoldDB" id="A0A392SIZ1"/>
<proteinExistence type="predicted"/>
<dbReference type="EMBL" id="LXQA010392238">
    <property type="protein sequence ID" value="MCI48841.1"/>
    <property type="molecule type" value="Genomic_DNA"/>
</dbReference>
<sequence>PAIYPLFSGGFGWCPGVLLLRRWSCFGVVLDPASFEMLKHGCYCSRWWRFCVLLIDLFVLFTSMSFPAVDVNRGVFRQL</sequence>
<organism evidence="2 3">
    <name type="scientific">Trifolium medium</name>
    <dbReference type="NCBI Taxonomy" id="97028"/>
    <lineage>
        <taxon>Eukaryota</taxon>
        <taxon>Viridiplantae</taxon>
        <taxon>Streptophyta</taxon>
        <taxon>Embryophyta</taxon>
        <taxon>Tracheophyta</taxon>
        <taxon>Spermatophyta</taxon>
        <taxon>Magnoliopsida</taxon>
        <taxon>eudicotyledons</taxon>
        <taxon>Gunneridae</taxon>
        <taxon>Pentapetalae</taxon>
        <taxon>rosids</taxon>
        <taxon>fabids</taxon>
        <taxon>Fabales</taxon>
        <taxon>Fabaceae</taxon>
        <taxon>Papilionoideae</taxon>
        <taxon>50 kb inversion clade</taxon>
        <taxon>NPAAA clade</taxon>
        <taxon>Hologalegina</taxon>
        <taxon>IRL clade</taxon>
        <taxon>Trifolieae</taxon>
        <taxon>Trifolium</taxon>
    </lineage>
</organism>
<name>A0A392SIZ1_9FABA</name>
<accession>A0A392SIZ1</accession>
<comment type="caution">
    <text evidence="2">The sequence shown here is derived from an EMBL/GenBank/DDBJ whole genome shotgun (WGS) entry which is preliminary data.</text>
</comment>
<protein>
    <submittedName>
        <fullName evidence="2">Uncharacterized protein</fullName>
    </submittedName>
</protein>
<keyword evidence="1" id="KW-0812">Transmembrane</keyword>
<evidence type="ECO:0000313" key="3">
    <source>
        <dbReference type="Proteomes" id="UP000265520"/>
    </source>
</evidence>
<feature type="transmembrane region" description="Helical" evidence="1">
    <location>
        <begin position="47"/>
        <end position="69"/>
    </location>
</feature>
<evidence type="ECO:0000256" key="1">
    <source>
        <dbReference type="SAM" id="Phobius"/>
    </source>
</evidence>
<keyword evidence="1" id="KW-1133">Transmembrane helix</keyword>
<dbReference type="Proteomes" id="UP000265520">
    <property type="component" value="Unassembled WGS sequence"/>
</dbReference>
<evidence type="ECO:0000313" key="2">
    <source>
        <dbReference type="EMBL" id="MCI48841.1"/>
    </source>
</evidence>